<dbReference type="Pfam" id="PF09224">
    <property type="entry name" value="DUF1961"/>
    <property type="match status" value="1"/>
</dbReference>
<name>A0A1M7QMI4_9BACT</name>
<dbReference type="STRING" id="388280.SAMN04488057_12072"/>
<sequence>MRTVVFFFLTVLLSYHECFCQIKGIQKGELVYQNNMDSEGAVDDWIMEGPGQVRFQDGWMEMYSPEEKFHHVFWCPEDFPGSFIAEWEAQNLNIEAGLCIIFFSAKGNNGAGIFDTSFPKRDGTFRHYTKSEHINAYHISYYANGIDNPGREISHLRKNSGFHLVQQMEPGIPIRSEKVHKLKLVKNDSRILMYIDNRKIIDWVDEKDLGPVLQEGKIGFRQMKWTHFRYRNFKVWELSK</sequence>
<dbReference type="GO" id="GO:0004553">
    <property type="term" value="F:hydrolase activity, hydrolyzing O-glycosyl compounds"/>
    <property type="evidence" value="ECO:0007669"/>
    <property type="project" value="UniProtKB-ARBA"/>
</dbReference>
<gene>
    <name evidence="1" type="ORF">SAMN04488057_12072</name>
</gene>
<organism evidence="1 2">
    <name type="scientific">Cyclobacterium lianum</name>
    <dbReference type="NCBI Taxonomy" id="388280"/>
    <lineage>
        <taxon>Bacteria</taxon>
        <taxon>Pseudomonadati</taxon>
        <taxon>Bacteroidota</taxon>
        <taxon>Cytophagia</taxon>
        <taxon>Cytophagales</taxon>
        <taxon>Cyclobacteriaceae</taxon>
        <taxon>Cyclobacterium</taxon>
    </lineage>
</organism>
<evidence type="ECO:0008006" key="3">
    <source>
        <dbReference type="Google" id="ProtNLM"/>
    </source>
</evidence>
<dbReference type="OrthoDB" id="7171052at2"/>
<dbReference type="RefSeq" id="WP_073097806.1">
    <property type="nucleotide sequence ID" value="NZ_FRCY01000020.1"/>
</dbReference>
<dbReference type="Gene3D" id="2.60.120.200">
    <property type="match status" value="1"/>
</dbReference>
<dbReference type="Proteomes" id="UP000184513">
    <property type="component" value="Unassembled WGS sequence"/>
</dbReference>
<keyword evidence="2" id="KW-1185">Reference proteome</keyword>
<reference evidence="1 2" key="1">
    <citation type="submission" date="2016-11" db="EMBL/GenBank/DDBJ databases">
        <authorList>
            <person name="Jaros S."/>
            <person name="Januszkiewicz K."/>
            <person name="Wedrychowicz H."/>
        </authorList>
    </citation>
    <scope>NUCLEOTIDE SEQUENCE [LARGE SCALE GENOMIC DNA]</scope>
    <source>
        <strain evidence="1 2">CGMCC 1.6102</strain>
    </source>
</reference>
<dbReference type="AlphaFoldDB" id="A0A1M7QMI4"/>
<accession>A0A1M7QMI4</accession>
<dbReference type="InterPro" id="IPR015305">
    <property type="entry name" value="DUF1961"/>
</dbReference>
<protein>
    <recommendedName>
        <fullName evidence="3">3-keto-disaccharide hydrolase domain-containing protein</fullName>
    </recommendedName>
</protein>
<proteinExistence type="predicted"/>
<evidence type="ECO:0000313" key="2">
    <source>
        <dbReference type="Proteomes" id="UP000184513"/>
    </source>
</evidence>
<dbReference type="InterPro" id="IPR013320">
    <property type="entry name" value="ConA-like_dom_sf"/>
</dbReference>
<dbReference type="EMBL" id="FRCY01000020">
    <property type="protein sequence ID" value="SHN32604.1"/>
    <property type="molecule type" value="Genomic_DNA"/>
</dbReference>
<dbReference type="SUPFAM" id="SSF49899">
    <property type="entry name" value="Concanavalin A-like lectins/glucanases"/>
    <property type="match status" value="1"/>
</dbReference>
<evidence type="ECO:0000313" key="1">
    <source>
        <dbReference type="EMBL" id="SHN32604.1"/>
    </source>
</evidence>
<dbReference type="GO" id="GO:0005975">
    <property type="term" value="P:carbohydrate metabolic process"/>
    <property type="evidence" value="ECO:0007669"/>
    <property type="project" value="UniProtKB-ARBA"/>
</dbReference>